<feature type="transmembrane region" description="Helical" evidence="9">
    <location>
        <begin position="522"/>
        <end position="540"/>
    </location>
</feature>
<dbReference type="GO" id="GO:0006865">
    <property type="term" value="P:amino acid transport"/>
    <property type="evidence" value="ECO:0007669"/>
    <property type="project" value="UniProtKB-KW"/>
</dbReference>
<keyword evidence="5" id="KW-0029">Amino-acid transport</keyword>
<evidence type="ECO:0000313" key="11">
    <source>
        <dbReference type="Proteomes" id="UP000324907"/>
    </source>
</evidence>
<sequence length="550" mass="56662">MPEQGGEPASSMPDCSCWRAVERSPTLRWVALVLATVQAMSTGAAFYGWASIVPLLAAREPFASMDDTEQTLELGLIFTVASSLTFIMPVITGTILDHYGPRVATRIGSSLFAIGISVILAAVATGQNLYMAGFIIIASVGTMLLHPSFSIAALFPEFPGTVLSILNGCFDASAVVFLIIAGIERAGLPLTTVLIMYLCGPVLLILLLAAFLWPPRPFKSQEKAVAEAESEAHARGDSTTDTATGKAAGTAPEDLEAATGDEEAKAAPNSTGRRESEAASETGIELTGMTAGGSADATRPSGKDAGAASADATPAPAAADGAASSGTADGAVAASPKAASSSPSPSPSSPHIGRTILQQAASLEFVLLTLYMAQSFVRFNTYLGTVDSLLKSITDDSGPYLAAFGIILPAGALTVLAAGAIIDRFGISTACACLSVLALLVNGLSMVPDANVQYLTFFCFAAYRAFLFSFATTYIAERFGFPSVGRLLGAISIVGGCASFLQYPLLAVALEQSPVSFDIPNGIMLGLGVVALGFPAHLFYKYGAMMPTQG</sequence>
<proteinExistence type="inferred from homology"/>
<evidence type="ECO:0008006" key="12">
    <source>
        <dbReference type="Google" id="ProtNLM"/>
    </source>
</evidence>
<reference evidence="10 11" key="1">
    <citation type="submission" date="2019-07" db="EMBL/GenBank/DDBJ databases">
        <title>Genomes of Cafeteria roenbergensis.</title>
        <authorList>
            <person name="Fischer M.G."/>
            <person name="Hackl T."/>
            <person name="Roman M."/>
        </authorList>
    </citation>
    <scope>NUCLEOTIDE SEQUENCE [LARGE SCALE GENOMIC DNA]</scope>
    <source>
        <strain evidence="10 11">RCC970-E3</strain>
    </source>
</reference>
<gene>
    <name evidence="10" type="ORF">FNF28_00903</name>
</gene>
<comment type="similarity">
    <text evidence="2">Belongs to the SLC43A transporter (TC 2.A.1.44) family.</text>
</comment>
<dbReference type="EMBL" id="VLTL01000008">
    <property type="protein sequence ID" value="KAA0171136.1"/>
    <property type="molecule type" value="Genomic_DNA"/>
</dbReference>
<feature type="transmembrane region" description="Helical" evidence="9">
    <location>
        <begin position="130"/>
        <end position="155"/>
    </location>
</feature>
<dbReference type="Pfam" id="PF07690">
    <property type="entry name" value="MFS_1"/>
    <property type="match status" value="1"/>
</dbReference>
<feature type="transmembrane region" description="Helical" evidence="9">
    <location>
        <begin position="400"/>
        <end position="422"/>
    </location>
</feature>
<feature type="transmembrane region" description="Helical" evidence="9">
    <location>
        <begin position="29"/>
        <end position="56"/>
    </location>
</feature>
<keyword evidence="7 9" id="KW-0472">Membrane</keyword>
<evidence type="ECO:0000256" key="2">
    <source>
        <dbReference type="ARBA" id="ARBA00006595"/>
    </source>
</evidence>
<name>A0A5A8E052_CAFRO</name>
<evidence type="ECO:0000313" key="10">
    <source>
        <dbReference type="EMBL" id="KAA0171136.1"/>
    </source>
</evidence>
<feature type="region of interest" description="Disordered" evidence="8">
    <location>
        <begin position="224"/>
        <end position="352"/>
    </location>
</feature>
<feature type="transmembrane region" description="Helical" evidence="9">
    <location>
        <begin position="103"/>
        <end position="124"/>
    </location>
</feature>
<dbReference type="InterPro" id="IPR036259">
    <property type="entry name" value="MFS_trans_sf"/>
</dbReference>
<keyword evidence="3" id="KW-0813">Transport</keyword>
<feature type="transmembrane region" description="Helical" evidence="9">
    <location>
        <begin position="195"/>
        <end position="213"/>
    </location>
</feature>
<dbReference type="PANTHER" id="PTHR20772">
    <property type="entry name" value="PROTEIN FMP42"/>
    <property type="match status" value="1"/>
</dbReference>
<dbReference type="InterPro" id="IPR052599">
    <property type="entry name" value="SLC43A_AATransporter"/>
</dbReference>
<feature type="transmembrane region" description="Helical" evidence="9">
    <location>
        <begin position="429"/>
        <end position="448"/>
    </location>
</feature>
<evidence type="ECO:0000256" key="3">
    <source>
        <dbReference type="ARBA" id="ARBA00022448"/>
    </source>
</evidence>
<keyword evidence="6 9" id="KW-1133">Transmembrane helix</keyword>
<evidence type="ECO:0000256" key="9">
    <source>
        <dbReference type="SAM" id="Phobius"/>
    </source>
</evidence>
<dbReference type="GO" id="GO:0022857">
    <property type="term" value="F:transmembrane transporter activity"/>
    <property type="evidence" value="ECO:0007669"/>
    <property type="project" value="InterPro"/>
</dbReference>
<evidence type="ECO:0000256" key="5">
    <source>
        <dbReference type="ARBA" id="ARBA00022970"/>
    </source>
</evidence>
<feature type="compositionally biased region" description="Low complexity" evidence="8">
    <location>
        <begin position="239"/>
        <end position="251"/>
    </location>
</feature>
<evidence type="ECO:0000256" key="6">
    <source>
        <dbReference type="ARBA" id="ARBA00022989"/>
    </source>
</evidence>
<accession>A0A5A8E052</accession>
<dbReference type="AlphaFoldDB" id="A0A5A8E052"/>
<feature type="compositionally biased region" description="Basic and acidic residues" evidence="8">
    <location>
        <begin position="224"/>
        <end position="238"/>
    </location>
</feature>
<feature type="transmembrane region" description="Helical" evidence="9">
    <location>
        <begin position="361"/>
        <end position="380"/>
    </location>
</feature>
<organism evidence="10 11">
    <name type="scientific">Cafeteria roenbergensis</name>
    <name type="common">Marine flagellate</name>
    <dbReference type="NCBI Taxonomy" id="33653"/>
    <lineage>
        <taxon>Eukaryota</taxon>
        <taxon>Sar</taxon>
        <taxon>Stramenopiles</taxon>
        <taxon>Bigyra</taxon>
        <taxon>Opalozoa</taxon>
        <taxon>Bicosoecida</taxon>
        <taxon>Cafeteriaceae</taxon>
        <taxon>Cafeteria</taxon>
    </lineage>
</organism>
<feature type="transmembrane region" description="Helical" evidence="9">
    <location>
        <begin position="76"/>
        <end position="96"/>
    </location>
</feature>
<dbReference type="SUPFAM" id="SSF103473">
    <property type="entry name" value="MFS general substrate transporter"/>
    <property type="match status" value="1"/>
</dbReference>
<dbReference type="PANTHER" id="PTHR20772:SF2">
    <property type="entry name" value="PROTEIN FMP42"/>
    <property type="match status" value="1"/>
</dbReference>
<protein>
    <recommendedName>
        <fullName evidence="12">Major facilitator superfamily (MFS) profile domain-containing protein</fullName>
    </recommendedName>
</protein>
<dbReference type="Gene3D" id="1.20.1250.20">
    <property type="entry name" value="MFS general substrate transporter like domains"/>
    <property type="match status" value="1"/>
</dbReference>
<feature type="transmembrane region" description="Helical" evidence="9">
    <location>
        <begin position="162"/>
        <end position="183"/>
    </location>
</feature>
<evidence type="ECO:0000256" key="4">
    <source>
        <dbReference type="ARBA" id="ARBA00022692"/>
    </source>
</evidence>
<comment type="caution">
    <text evidence="10">The sequence shown here is derived from an EMBL/GenBank/DDBJ whole genome shotgun (WGS) entry which is preliminary data.</text>
</comment>
<dbReference type="Proteomes" id="UP000324907">
    <property type="component" value="Unassembled WGS sequence"/>
</dbReference>
<evidence type="ECO:0000256" key="7">
    <source>
        <dbReference type="ARBA" id="ARBA00023136"/>
    </source>
</evidence>
<keyword evidence="4 9" id="KW-0812">Transmembrane</keyword>
<feature type="compositionally biased region" description="Low complexity" evidence="8">
    <location>
        <begin position="304"/>
        <end position="343"/>
    </location>
</feature>
<evidence type="ECO:0000256" key="8">
    <source>
        <dbReference type="SAM" id="MobiDB-lite"/>
    </source>
</evidence>
<dbReference type="GO" id="GO:0016020">
    <property type="term" value="C:membrane"/>
    <property type="evidence" value="ECO:0007669"/>
    <property type="project" value="UniProtKB-SubCell"/>
</dbReference>
<feature type="transmembrane region" description="Helical" evidence="9">
    <location>
        <begin position="454"/>
        <end position="475"/>
    </location>
</feature>
<comment type="subcellular location">
    <subcellularLocation>
        <location evidence="1">Membrane</location>
        <topology evidence="1">Multi-pass membrane protein</topology>
    </subcellularLocation>
</comment>
<feature type="transmembrane region" description="Helical" evidence="9">
    <location>
        <begin position="487"/>
        <end position="510"/>
    </location>
</feature>
<dbReference type="InterPro" id="IPR011701">
    <property type="entry name" value="MFS"/>
</dbReference>
<evidence type="ECO:0000256" key="1">
    <source>
        <dbReference type="ARBA" id="ARBA00004141"/>
    </source>
</evidence>